<evidence type="ECO:0000313" key="2">
    <source>
        <dbReference type="Proteomes" id="UP000092598"/>
    </source>
</evidence>
<dbReference type="Gene3D" id="3.30.470.20">
    <property type="entry name" value="ATP-grasp fold, B domain"/>
    <property type="match status" value="1"/>
</dbReference>
<dbReference type="PATRIC" id="fig|1915.4.peg.5405"/>
<dbReference type="Gene3D" id="3.30.1490.20">
    <property type="entry name" value="ATP-grasp fold, A domain"/>
    <property type="match status" value="1"/>
</dbReference>
<keyword evidence="2" id="KW-1185">Reference proteome</keyword>
<dbReference type="GO" id="GO:0005524">
    <property type="term" value="F:ATP binding"/>
    <property type="evidence" value="ECO:0007669"/>
    <property type="project" value="UniProtKB-UniRule"/>
</dbReference>
<sequence>MHIVLVNRWPRFDDDEDRWDNELTRYEEFLDHDRHRISYVVDALGAEGVLVDPARIAHYVQVEDVNDFDLLRSAVEEVVEKAGPVDRLIALSEFTLEIAARVRVELGIPGPTPEEVAVYRDKVRMKEVLAEAGVRVPRFAGCADAEQSVAFAAATGYPVIVKPVDGAASIGVHRVDDEATLRELLPTLDLSRYEIEEFVTGVVHHVDGFADARSEVPFQVASVYVGDCLSFGSGSPLGSVVLQESELRARIEEFSRECIAVLGLRDTPFHLELFVTASGELVFLEVGGRVGGSEVPHLLNKLFGVNLYEACLRTLSGESVELPPKQGDPSGGWLVLPKPDGLPLRVTRATPMKPTVPSVWRELVPRPGQILEPGGSYDALHSGRFILLHEDQRQVTEDMLRIIETFEFEAEQP</sequence>
<reference evidence="1 2" key="1">
    <citation type="submission" date="2016-07" db="EMBL/GenBank/DDBJ databases">
        <title>Enhancement of antibiotic productionsby engineered nitrateutilization in actinobacteria.</title>
        <authorList>
            <person name="Meng S.C."/>
        </authorList>
    </citation>
    <scope>NUCLEOTIDE SEQUENCE [LARGE SCALE GENOMIC DNA]</scope>
    <source>
        <strain evidence="1 2">NRRL 2936</strain>
    </source>
</reference>
<dbReference type="STRING" id="1915.SLINC_4864"/>
<gene>
    <name evidence="1" type="ORF">SLINC_4864</name>
</gene>
<evidence type="ECO:0000313" key="1">
    <source>
        <dbReference type="EMBL" id="ANS67088.1"/>
    </source>
</evidence>
<dbReference type="Pfam" id="PF13535">
    <property type="entry name" value="ATP-grasp_4"/>
    <property type="match status" value="1"/>
</dbReference>
<dbReference type="InterPro" id="IPR052032">
    <property type="entry name" value="ATP-dep_AA_Ligase"/>
</dbReference>
<dbReference type="InterPro" id="IPR011761">
    <property type="entry name" value="ATP-grasp"/>
</dbReference>
<organism evidence="1 2">
    <name type="scientific">Streptomyces lincolnensis</name>
    <dbReference type="NCBI Taxonomy" id="1915"/>
    <lineage>
        <taxon>Bacteria</taxon>
        <taxon>Bacillati</taxon>
        <taxon>Actinomycetota</taxon>
        <taxon>Actinomycetes</taxon>
        <taxon>Kitasatosporales</taxon>
        <taxon>Streptomycetaceae</taxon>
        <taxon>Streptomyces</taxon>
    </lineage>
</organism>
<dbReference type="PANTHER" id="PTHR43585">
    <property type="entry name" value="FUMIPYRROLE BIOSYNTHESIS PROTEIN C"/>
    <property type="match status" value="1"/>
</dbReference>
<proteinExistence type="predicted"/>
<dbReference type="Gene3D" id="3.40.50.20">
    <property type="match status" value="1"/>
</dbReference>
<keyword evidence="1" id="KW-0436">Ligase</keyword>
<dbReference type="GO" id="GO:0016874">
    <property type="term" value="F:ligase activity"/>
    <property type="evidence" value="ECO:0007669"/>
    <property type="project" value="UniProtKB-KW"/>
</dbReference>
<accession>A0A1B1MEQ3</accession>
<dbReference type="OrthoDB" id="3428978at2"/>
<dbReference type="InterPro" id="IPR013815">
    <property type="entry name" value="ATP_grasp_subdomain_1"/>
</dbReference>
<dbReference type="PANTHER" id="PTHR43585:SF2">
    <property type="entry name" value="ATP-GRASP ENZYME FSQD"/>
    <property type="match status" value="1"/>
</dbReference>
<dbReference type="SUPFAM" id="SSF56059">
    <property type="entry name" value="Glutathione synthetase ATP-binding domain-like"/>
    <property type="match status" value="1"/>
</dbReference>
<name>A0A1B1MEQ3_STRLN</name>
<dbReference type="EMBL" id="CP016438">
    <property type="protein sequence ID" value="ANS67088.1"/>
    <property type="molecule type" value="Genomic_DNA"/>
</dbReference>
<dbReference type="GO" id="GO:0046872">
    <property type="term" value="F:metal ion binding"/>
    <property type="evidence" value="ECO:0007669"/>
    <property type="project" value="InterPro"/>
</dbReference>
<protein>
    <submittedName>
        <fullName evidence="1">ATP-dependent carboxylate-amine ligase domain-containing protein</fullName>
    </submittedName>
</protein>
<dbReference type="PROSITE" id="PS50975">
    <property type="entry name" value="ATP_GRASP"/>
    <property type="match status" value="1"/>
</dbReference>
<dbReference type="Proteomes" id="UP000092598">
    <property type="component" value="Chromosome"/>
</dbReference>
<dbReference type="RefSeq" id="WP_067437637.1">
    <property type="nucleotide sequence ID" value="NZ_CP016438.1"/>
</dbReference>
<dbReference type="KEGG" id="sls:SLINC_4864"/>
<dbReference type="AlphaFoldDB" id="A0A1B1MEQ3"/>